<dbReference type="EMBL" id="NJEU01000653">
    <property type="protein sequence ID" value="PHH71677.1"/>
    <property type="molecule type" value="Genomic_DNA"/>
</dbReference>
<accession>A0A2C5YSC7</accession>
<dbReference type="AlphaFoldDB" id="A0A2C5YSC7"/>
<dbReference type="Pfam" id="PF13532">
    <property type="entry name" value="2OG-FeII_Oxy_2"/>
    <property type="match status" value="1"/>
</dbReference>
<dbReference type="PANTHER" id="PTHR31212">
    <property type="entry name" value="ALPHA-KETOGLUTARATE-DEPENDENT DIOXYGENASE ALKB HOMOLOG 3"/>
    <property type="match status" value="1"/>
</dbReference>
<gene>
    <name evidence="3" type="ORF">CDD82_6375</name>
</gene>
<dbReference type="SUPFAM" id="SSF51197">
    <property type="entry name" value="Clavaminate synthase-like"/>
    <property type="match status" value="1"/>
</dbReference>
<evidence type="ECO:0000259" key="2">
    <source>
        <dbReference type="Pfam" id="PF13532"/>
    </source>
</evidence>
<dbReference type="GO" id="GO:0051213">
    <property type="term" value="F:dioxygenase activity"/>
    <property type="evidence" value="ECO:0007669"/>
    <property type="project" value="InterPro"/>
</dbReference>
<protein>
    <recommendedName>
        <fullName evidence="2">Alpha-ketoglutarate-dependent dioxygenase AlkB-like domain-containing protein</fullName>
    </recommendedName>
</protein>
<comment type="caution">
    <text evidence="3">The sequence shown here is derived from an EMBL/GenBank/DDBJ whole genome shotgun (WGS) entry which is preliminary data.</text>
</comment>
<dbReference type="PANTHER" id="PTHR31212:SF5">
    <property type="entry name" value="ISOCHORISMATASE FAMILY PROTEIN FAMILY (AFU_ORTHOLOGUE AFUA_3G14500)"/>
    <property type="match status" value="1"/>
</dbReference>
<dbReference type="InterPro" id="IPR037151">
    <property type="entry name" value="AlkB-like_sf"/>
</dbReference>
<name>A0A2C5YSC7_9HYPO</name>
<keyword evidence="4" id="KW-1185">Reference proteome</keyword>
<feature type="region of interest" description="Disordered" evidence="1">
    <location>
        <begin position="1"/>
        <end position="80"/>
    </location>
</feature>
<dbReference type="Proteomes" id="UP000224854">
    <property type="component" value="Unassembled WGS sequence"/>
</dbReference>
<evidence type="ECO:0000313" key="4">
    <source>
        <dbReference type="Proteomes" id="UP000224854"/>
    </source>
</evidence>
<proteinExistence type="predicted"/>
<evidence type="ECO:0000256" key="1">
    <source>
        <dbReference type="SAM" id="MobiDB-lite"/>
    </source>
</evidence>
<feature type="domain" description="Alpha-ketoglutarate-dependent dioxygenase AlkB-like" evidence="2">
    <location>
        <begin position="88"/>
        <end position="198"/>
    </location>
</feature>
<dbReference type="InterPro" id="IPR032854">
    <property type="entry name" value="ALKBH3"/>
</dbReference>
<dbReference type="Gene3D" id="2.60.120.590">
    <property type="entry name" value="Alpha-ketoglutarate-dependent dioxygenase AlkB-like"/>
    <property type="match status" value="1"/>
</dbReference>
<dbReference type="InterPro" id="IPR027450">
    <property type="entry name" value="AlkB-like"/>
</dbReference>
<sequence>MARPLMGLRLASDSSKETDGAVASDTESRAPRGTPPPSDVVQEAWPPDQAAGDGPEEQAAGNGPEQSAATDDDSDDAAAQSGLCEGDMDVFDNVLPPWLEQGIFERLRSEVQWQTMSHQGGPVPRLVAIQGLVSDSAVPVYRHPADEMPALLPFSPTVAAICAEAQRVAGHDLNHGLLQLYRSGDDYISEHSDKTLDIARGSAARAPFNARGWRTTRSAAWGRRQT</sequence>
<dbReference type="GO" id="GO:0006307">
    <property type="term" value="P:DNA alkylation repair"/>
    <property type="evidence" value="ECO:0007669"/>
    <property type="project" value="InterPro"/>
</dbReference>
<dbReference type="OrthoDB" id="445341at2759"/>
<evidence type="ECO:0000313" key="3">
    <source>
        <dbReference type="EMBL" id="PHH71677.1"/>
    </source>
</evidence>
<organism evidence="3 4">
    <name type="scientific">Ophiocordyceps australis</name>
    <dbReference type="NCBI Taxonomy" id="1399860"/>
    <lineage>
        <taxon>Eukaryota</taxon>
        <taxon>Fungi</taxon>
        <taxon>Dikarya</taxon>
        <taxon>Ascomycota</taxon>
        <taxon>Pezizomycotina</taxon>
        <taxon>Sordariomycetes</taxon>
        <taxon>Hypocreomycetidae</taxon>
        <taxon>Hypocreales</taxon>
        <taxon>Ophiocordycipitaceae</taxon>
        <taxon>Ophiocordyceps</taxon>
    </lineage>
</organism>
<reference evidence="3 4" key="1">
    <citation type="submission" date="2017-06" db="EMBL/GenBank/DDBJ databases">
        <title>Ant-infecting Ophiocordyceps genomes reveal a high diversity of potential behavioral manipulation genes and a possible major role for enterotoxins.</title>
        <authorList>
            <person name="De Bekker C."/>
            <person name="Evans H.C."/>
            <person name="Brachmann A."/>
            <person name="Hughes D.P."/>
        </authorList>
    </citation>
    <scope>NUCLEOTIDE SEQUENCE [LARGE SCALE GENOMIC DNA]</scope>
    <source>
        <strain evidence="3 4">1348a</strain>
    </source>
</reference>